<comment type="caution">
    <text evidence="3">The sequence shown here is derived from an EMBL/GenBank/DDBJ whole genome shotgun (WGS) entry which is preliminary data.</text>
</comment>
<keyword evidence="2" id="KW-0812">Transmembrane</keyword>
<gene>
    <name evidence="3" type="ORF">TCAL_02428</name>
</gene>
<evidence type="ECO:0000313" key="4">
    <source>
        <dbReference type="Proteomes" id="UP000318571"/>
    </source>
</evidence>
<feature type="non-terminal residue" evidence="3">
    <location>
        <position position="246"/>
    </location>
</feature>
<feature type="transmembrane region" description="Helical" evidence="2">
    <location>
        <begin position="42"/>
        <end position="62"/>
    </location>
</feature>
<feature type="region of interest" description="Disordered" evidence="1">
    <location>
        <begin position="93"/>
        <end position="124"/>
    </location>
</feature>
<organism evidence="3 4">
    <name type="scientific">Tigriopus californicus</name>
    <name type="common">Marine copepod</name>
    <dbReference type="NCBI Taxonomy" id="6832"/>
    <lineage>
        <taxon>Eukaryota</taxon>
        <taxon>Metazoa</taxon>
        <taxon>Ecdysozoa</taxon>
        <taxon>Arthropoda</taxon>
        <taxon>Crustacea</taxon>
        <taxon>Multicrustacea</taxon>
        <taxon>Hexanauplia</taxon>
        <taxon>Copepoda</taxon>
        <taxon>Harpacticoida</taxon>
        <taxon>Harpacticidae</taxon>
        <taxon>Tigriopus</taxon>
    </lineage>
</organism>
<dbReference type="AlphaFoldDB" id="A0A553NZZ4"/>
<keyword evidence="4" id="KW-1185">Reference proteome</keyword>
<proteinExistence type="predicted"/>
<accession>A0A553NZZ4</accession>
<keyword evidence="2" id="KW-1133">Transmembrane helix</keyword>
<evidence type="ECO:0000256" key="1">
    <source>
        <dbReference type="SAM" id="MobiDB-lite"/>
    </source>
</evidence>
<name>A0A553NZZ4_TIGCA</name>
<protein>
    <submittedName>
        <fullName evidence="3">Uncharacterized protein</fullName>
    </submittedName>
</protein>
<keyword evidence="2" id="KW-0472">Membrane</keyword>
<sequence>MNISPSRNVSDFLISSCLCLAQSRDATMANIVKMHEDSWSTAWMYISIILGLYLLGLAILLLHHIKKKHGQLTFYDIYLEVLPSNWNSWNGESSGSKTNFQSEGRHPENAKKPRGRRHRQKDDYLDEDDEVASDLISSSCSHSRIRKASRPDSLKRLRQMLKFRQNTLEIEAEASIPTISNQCRIQAIISNAKDQETATCQPQIDKSHMVVKFQNEKKPGTIEGDQTQPIKGESICERLNVDYGVN</sequence>
<evidence type="ECO:0000313" key="3">
    <source>
        <dbReference type="EMBL" id="TRY70998.1"/>
    </source>
</evidence>
<evidence type="ECO:0000256" key="2">
    <source>
        <dbReference type="SAM" id="Phobius"/>
    </source>
</evidence>
<reference evidence="3 4" key="1">
    <citation type="journal article" date="2018" name="Nat. Ecol. Evol.">
        <title>Genomic signatures of mitonuclear coevolution across populations of Tigriopus californicus.</title>
        <authorList>
            <person name="Barreto F.S."/>
            <person name="Watson E.T."/>
            <person name="Lima T.G."/>
            <person name="Willett C.S."/>
            <person name="Edmands S."/>
            <person name="Li W."/>
            <person name="Burton R.S."/>
        </authorList>
    </citation>
    <scope>NUCLEOTIDE SEQUENCE [LARGE SCALE GENOMIC DNA]</scope>
    <source>
        <strain evidence="3 4">San Diego</strain>
    </source>
</reference>
<dbReference type="EMBL" id="VCGU01000009">
    <property type="protein sequence ID" value="TRY70998.1"/>
    <property type="molecule type" value="Genomic_DNA"/>
</dbReference>
<dbReference type="Proteomes" id="UP000318571">
    <property type="component" value="Chromosome 9"/>
</dbReference>